<keyword evidence="2" id="KW-1185">Reference proteome</keyword>
<evidence type="ECO:0000313" key="2">
    <source>
        <dbReference type="Proteomes" id="UP000663879"/>
    </source>
</evidence>
<dbReference type="EMBL" id="CAJNOC010001287">
    <property type="protein sequence ID" value="CAF0851651.1"/>
    <property type="molecule type" value="Genomic_DNA"/>
</dbReference>
<accession>A0A813WI98</accession>
<protein>
    <submittedName>
        <fullName evidence="1">Uncharacterized protein</fullName>
    </submittedName>
</protein>
<gene>
    <name evidence="1" type="ORF">OXX778_LOCUS8982</name>
</gene>
<name>A0A813WI98_9BILA</name>
<dbReference type="Proteomes" id="UP000663879">
    <property type="component" value="Unassembled WGS sequence"/>
</dbReference>
<dbReference type="AlphaFoldDB" id="A0A813WI98"/>
<evidence type="ECO:0000313" key="1">
    <source>
        <dbReference type="EMBL" id="CAF0851651.1"/>
    </source>
</evidence>
<reference evidence="1" key="1">
    <citation type="submission" date="2021-02" db="EMBL/GenBank/DDBJ databases">
        <authorList>
            <person name="Nowell W R."/>
        </authorList>
    </citation>
    <scope>NUCLEOTIDE SEQUENCE</scope>
    <source>
        <strain evidence="1">Ploen Becks lab</strain>
    </source>
</reference>
<comment type="caution">
    <text evidence="1">The sequence shown here is derived from an EMBL/GenBank/DDBJ whole genome shotgun (WGS) entry which is preliminary data.</text>
</comment>
<proteinExistence type="predicted"/>
<sequence>MENDRNLTKIKDDNQFYEKFAKDLIEDFFETSFGPVNEKTQQIDKKYSELNSRLDKCNNLICEKTNFEENYKKCLRYFEKAVNIKRDLIIINEKCIDLKRRAFQLKEDYETNKTKSLLQQQKNIEEEQKLYPKINPKLLATQQTEPSIEPAIITAQTIKVIKKNRHKPNSVNPNVIEKDEKSKINGLKYPIENVLNISIANLNFLQSKFYTIASFKRNKFLDMCLRFHPTYTWHINVF</sequence>
<dbReference type="OrthoDB" id="10450194at2759"/>
<organism evidence="1 2">
    <name type="scientific">Brachionus calyciflorus</name>
    <dbReference type="NCBI Taxonomy" id="104777"/>
    <lineage>
        <taxon>Eukaryota</taxon>
        <taxon>Metazoa</taxon>
        <taxon>Spiralia</taxon>
        <taxon>Gnathifera</taxon>
        <taxon>Rotifera</taxon>
        <taxon>Eurotatoria</taxon>
        <taxon>Monogononta</taxon>
        <taxon>Pseudotrocha</taxon>
        <taxon>Ploima</taxon>
        <taxon>Brachionidae</taxon>
        <taxon>Brachionus</taxon>
    </lineage>
</organism>